<dbReference type="GO" id="GO:0003755">
    <property type="term" value="F:peptidyl-prolyl cis-trans isomerase activity"/>
    <property type="evidence" value="ECO:0007669"/>
    <property type="project" value="InterPro"/>
</dbReference>
<name>A0A9D1IJW6_9BACT</name>
<reference evidence="2" key="1">
    <citation type="submission" date="2020-10" db="EMBL/GenBank/DDBJ databases">
        <authorList>
            <person name="Gilroy R."/>
        </authorList>
    </citation>
    <scope>NUCLEOTIDE SEQUENCE</scope>
    <source>
        <strain evidence="2">17073</strain>
    </source>
</reference>
<dbReference type="PROSITE" id="PS51257">
    <property type="entry name" value="PROKAR_LIPOPROTEIN"/>
    <property type="match status" value="1"/>
</dbReference>
<dbReference type="InterPro" id="IPR036944">
    <property type="entry name" value="PPIase_FKBP_N_sf"/>
</dbReference>
<sequence length="288" mass="30974">MKKLFLTGAAALLIVATGCKGGTQQEKELAAQQDTLSMAIAEMFAADYARQTMYMPDSLQFDKAEFLKGVQAALAADTTLAGQSYLAGLQQGIQMNMVIESIAKQNDIELDKSDILGAFKEAIAPDSIAASAEQANNKAMTALRKIKEAKLADDPKAMTNKKRSADFMADLKKQANARSLSDNVVCVTETVGDGAKVNASDIVRIKYTMTSMLSKQQLDRTGDNPREMQPAQFGGIDPALVEGITSMNRGGKSVFYVQLDAVANEPYDIIKFEIEVLPDEAPEAASAE</sequence>
<proteinExistence type="predicted"/>
<dbReference type="Gene3D" id="1.10.287.460">
    <property type="entry name" value="Peptidyl-prolyl cis-trans isomerase, FKBP-type, N-terminal domain"/>
    <property type="match status" value="1"/>
</dbReference>
<reference evidence="2" key="2">
    <citation type="journal article" date="2021" name="PeerJ">
        <title>Extensive microbial diversity within the chicken gut microbiome revealed by metagenomics and culture.</title>
        <authorList>
            <person name="Gilroy R."/>
            <person name="Ravi A."/>
            <person name="Getino M."/>
            <person name="Pursley I."/>
            <person name="Horton D.L."/>
            <person name="Alikhan N.F."/>
            <person name="Baker D."/>
            <person name="Gharbi K."/>
            <person name="Hall N."/>
            <person name="Watson M."/>
            <person name="Adriaenssens E.M."/>
            <person name="Foster-Nyarko E."/>
            <person name="Jarju S."/>
            <person name="Secka A."/>
            <person name="Antonio M."/>
            <person name="Oren A."/>
            <person name="Chaudhuri R.R."/>
            <person name="La Ragione R."/>
            <person name="Hildebrand F."/>
            <person name="Pallen M.J."/>
        </authorList>
    </citation>
    <scope>NUCLEOTIDE SEQUENCE</scope>
    <source>
        <strain evidence="2">17073</strain>
    </source>
</reference>
<organism evidence="2 3">
    <name type="scientific">Candidatus Limisoma intestinavium</name>
    <dbReference type="NCBI Taxonomy" id="2840856"/>
    <lineage>
        <taxon>Bacteria</taxon>
        <taxon>Pseudomonadati</taxon>
        <taxon>Bacteroidota</taxon>
        <taxon>Bacteroidia</taxon>
        <taxon>Bacteroidales</taxon>
        <taxon>Candidatus Limisoma</taxon>
    </lineage>
</organism>
<accession>A0A9D1IJW6</accession>
<evidence type="ECO:0000313" key="3">
    <source>
        <dbReference type="Proteomes" id="UP000824076"/>
    </source>
</evidence>
<dbReference type="InterPro" id="IPR000774">
    <property type="entry name" value="PPIase_FKBP_N"/>
</dbReference>
<evidence type="ECO:0000313" key="2">
    <source>
        <dbReference type="EMBL" id="HIU38663.1"/>
    </source>
</evidence>
<dbReference type="InterPro" id="IPR046357">
    <property type="entry name" value="PPIase_dom_sf"/>
</dbReference>
<dbReference type="SUPFAM" id="SSF54534">
    <property type="entry name" value="FKBP-like"/>
    <property type="match status" value="1"/>
</dbReference>
<dbReference type="EMBL" id="DVMS01000094">
    <property type="protein sequence ID" value="HIU38663.1"/>
    <property type="molecule type" value="Genomic_DNA"/>
</dbReference>
<evidence type="ECO:0000259" key="1">
    <source>
        <dbReference type="Pfam" id="PF01346"/>
    </source>
</evidence>
<feature type="domain" description="Peptidyl-prolyl cis-trans isomerase FKBP-type N-terminal" evidence="1">
    <location>
        <begin position="83"/>
        <end position="179"/>
    </location>
</feature>
<dbReference type="Gene3D" id="3.10.50.40">
    <property type="match status" value="1"/>
</dbReference>
<comment type="caution">
    <text evidence="2">The sequence shown here is derived from an EMBL/GenBank/DDBJ whole genome shotgun (WGS) entry which is preliminary data.</text>
</comment>
<gene>
    <name evidence="2" type="ORF">IAD18_03230</name>
</gene>
<dbReference type="Pfam" id="PF01346">
    <property type="entry name" value="FKBP_N"/>
    <property type="match status" value="1"/>
</dbReference>
<dbReference type="GO" id="GO:0006457">
    <property type="term" value="P:protein folding"/>
    <property type="evidence" value="ECO:0007669"/>
    <property type="project" value="InterPro"/>
</dbReference>
<protein>
    <recommendedName>
        <fullName evidence="1">Peptidyl-prolyl cis-trans isomerase FKBP-type N-terminal domain-containing protein</fullName>
    </recommendedName>
</protein>
<dbReference type="Proteomes" id="UP000824076">
    <property type="component" value="Unassembled WGS sequence"/>
</dbReference>
<dbReference type="AlphaFoldDB" id="A0A9D1IJW6"/>